<evidence type="ECO:0000313" key="1">
    <source>
        <dbReference type="EMBL" id="JAW15291.1"/>
    </source>
</evidence>
<organism evidence="1">
    <name type="scientific">Panstrongylus lignarius</name>
    <dbReference type="NCBI Taxonomy" id="156445"/>
    <lineage>
        <taxon>Eukaryota</taxon>
        <taxon>Metazoa</taxon>
        <taxon>Ecdysozoa</taxon>
        <taxon>Arthropoda</taxon>
        <taxon>Hexapoda</taxon>
        <taxon>Insecta</taxon>
        <taxon>Pterygota</taxon>
        <taxon>Neoptera</taxon>
        <taxon>Paraneoptera</taxon>
        <taxon>Hemiptera</taxon>
        <taxon>Heteroptera</taxon>
        <taxon>Panheteroptera</taxon>
        <taxon>Cimicomorpha</taxon>
        <taxon>Reduviidae</taxon>
        <taxon>Triatominae</taxon>
        <taxon>Panstrongylus</taxon>
    </lineage>
</organism>
<protein>
    <submittedName>
        <fullName evidence="1">Putative secreted protein</fullName>
    </submittedName>
</protein>
<accession>A0A224Y466</accession>
<sequence>MHIFFLIAFLSETFILQLHAFFIFRLTYLGRNVSIFNIKKYLLEKGVICDHLSLQRIILHNALDLERGRARFESNSAAPTFTLSRCL</sequence>
<proteinExistence type="predicted"/>
<dbReference type="EMBL" id="GFTR01001135">
    <property type="protein sequence ID" value="JAW15291.1"/>
    <property type="molecule type" value="Transcribed_RNA"/>
</dbReference>
<reference evidence="1" key="1">
    <citation type="journal article" date="2018" name="PLoS Negl. Trop. Dis.">
        <title>An insight into the salivary gland and fat body transcriptome of Panstrongylus lignarius (Hemiptera: Heteroptera), the main vector of Chagas disease in Peru.</title>
        <authorList>
            <person name="Nevoa J.C."/>
            <person name="Mendes M.T."/>
            <person name="da Silva M.V."/>
            <person name="Soares S.C."/>
            <person name="Oliveira C.J.F."/>
            <person name="Ribeiro J.M.C."/>
        </authorList>
    </citation>
    <scope>NUCLEOTIDE SEQUENCE</scope>
</reference>
<dbReference type="AlphaFoldDB" id="A0A224Y466"/>
<name>A0A224Y466_9HEMI</name>